<dbReference type="PANTHER" id="PTHR36932">
    <property type="entry name" value="CAPSULAR POLYSACCHARIDE BIOSYNTHESIS PROTEIN"/>
    <property type="match status" value="1"/>
</dbReference>
<gene>
    <name evidence="2" type="ORF">UAU_01886</name>
</gene>
<evidence type="ECO:0000259" key="1">
    <source>
        <dbReference type="Pfam" id="PF00501"/>
    </source>
</evidence>
<dbReference type="PANTHER" id="PTHR36932:SF1">
    <property type="entry name" value="CAPSULAR POLYSACCHARIDE BIOSYNTHESIS PROTEIN"/>
    <property type="match status" value="1"/>
</dbReference>
<organism evidence="2 3">
    <name type="scientific">Enterococcus pallens ATCC BAA-351</name>
    <dbReference type="NCBI Taxonomy" id="1158607"/>
    <lineage>
        <taxon>Bacteria</taxon>
        <taxon>Bacillati</taxon>
        <taxon>Bacillota</taxon>
        <taxon>Bacilli</taxon>
        <taxon>Lactobacillales</taxon>
        <taxon>Enterococcaceae</taxon>
        <taxon>Enterococcus</taxon>
    </lineage>
</organism>
<name>R2SMN3_9ENTE</name>
<dbReference type="SUPFAM" id="SSF56801">
    <property type="entry name" value="Acetyl-CoA synthetase-like"/>
    <property type="match status" value="1"/>
</dbReference>
<dbReference type="Gene3D" id="3.40.50.12780">
    <property type="entry name" value="N-terminal domain of ligase-like"/>
    <property type="match status" value="1"/>
</dbReference>
<evidence type="ECO:0000313" key="3">
    <source>
        <dbReference type="Proteomes" id="UP000013782"/>
    </source>
</evidence>
<keyword evidence="3" id="KW-1185">Reference proteome</keyword>
<comment type="caution">
    <text evidence="2">The sequence shown here is derived from an EMBL/GenBank/DDBJ whole genome shotgun (WGS) entry which is preliminary data.</text>
</comment>
<dbReference type="OrthoDB" id="580775at2"/>
<proteinExistence type="predicted"/>
<protein>
    <recommendedName>
        <fullName evidence="1">AMP-dependent synthetase/ligase domain-containing protein</fullName>
    </recommendedName>
</protein>
<dbReference type="InterPro" id="IPR042099">
    <property type="entry name" value="ANL_N_sf"/>
</dbReference>
<sequence>MNYFEIVSSLRKSRKNIHRTKIELQQMQEQKFREIANYAYHYSAYYRRVFQQAGIYDRNLFTKPISDFPKLNKEEFLKNFDDIVTSNDLSMDSLRAFDGLELRKDKKYQDNYHLVHSSGSTGKPMYFVYDENAWNQMLIGIIRAALWDMSELEIIRLLLKGPKIAYIAATDGRYGGAMAVSGGVKSLKGKQLFLDIKTPLSEWIREIEAFKPNVIIGYPSAIKIVADLVAKGETQVNVSRVISCGEPLNINLRRYFSEVFCAKIINIYGASESLALGVETDESDGMYLFDDLNYIEVQDGEMYLTSLYNYTQPLIRYKITDQLTLKKVDQGFSKAEILLSRNEDLLWFEKSDGIEDFIHPLAIEGFCIEAMLDYQFVQDSNRSFTILVESALGADHDRIRSEFRMAMQEILDEKKLSNVKFAIKFVDRIEPNLISGKKQLIQKEYNLLSVEPEFSQSFHAEDRVYSK</sequence>
<feature type="domain" description="AMP-dependent synthetase/ligase" evidence="1">
    <location>
        <begin position="103"/>
        <end position="279"/>
    </location>
</feature>
<dbReference type="Proteomes" id="UP000013782">
    <property type="component" value="Unassembled WGS sequence"/>
</dbReference>
<reference evidence="2 3" key="1">
    <citation type="submission" date="2013-02" db="EMBL/GenBank/DDBJ databases">
        <title>The Genome Sequence of Enterococcus pallens BAA-351.</title>
        <authorList>
            <consortium name="The Broad Institute Genome Sequencing Platform"/>
            <consortium name="The Broad Institute Genome Sequencing Center for Infectious Disease"/>
            <person name="Earl A.M."/>
            <person name="Gilmore M.S."/>
            <person name="Lebreton F."/>
            <person name="Walker B."/>
            <person name="Young S.K."/>
            <person name="Zeng Q."/>
            <person name="Gargeya S."/>
            <person name="Fitzgerald M."/>
            <person name="Haas B."/>
            <person name="Abouelleil A."/>
            <person name="Alvarado L."/>
            <person name="Arachchi H.M."/>
            <person name="Berlin A.M."/>
            <person name="Chapman S.B."/>
            <person name="Dewar J."/>
            <person name="Goldberg J."/>
            <person name="Griggs A."/>
            <person name="Gujja S."/>
            <person name="Hansen M."/>
            <person name="Howarth C."/>
            <person name="Imamovic A."/>
            <person name="Larimer J."/>
            <person name="McCowan C."/>
            <person name="Murphy C."/>
            <person name="Neiman D."/>
            <person name="Pearson M."/>
            <person name="Priest M."/>
            <person name="Roberts A."/>
            <person name="Saif S."/>
            <person name="Shea T."/>
            <person name="Sisk P."/>
            <person name="Sykes S."/>
            <person name="Wortman J."/>
            <person name="Nusbaum C."/>
            <person name="Birren B."/>
        </authorList>
    </citation>
    <scope>NUCLEOTIDE SEQUENCE [LARGE SCALE GENOMIC DNA]</scope>
    <source>
        <strain evidence="2 3">ATCC BAA-351</strain>
    </source>
</reference>
<dbReference type="AlphaFoldDB" id="R2SMN3"/>
<dbReference type="Pfam" id="PF00501">
    <property type="entry name" value="AMP-binding"/>
    <property type="match status" value="1"/>
</dbReference>
<dbReference type="eggNOG" id="COG1541">
    <property type="taxonomic scope" value="Bacteria"/>
</dbReference>
<accession>R2SMN3</accession>
<dbReference type="InterPro" id="IPR053158">
    <property type="entry name" value="CapK_Type1_Caps_Biosynth"/>
</dbReference>
<dbReference type="EMBL" id="AJAQ01000015">
    <property type="protein sequence ID" value="EOH94151.1"/>
    <property type="molecule type" value="Genomic_DNA"/>
</dbReference>
<dbReference type="InterPro" id="IPR000873">
    <property type="entry name" value="AMP-dep_synth/lig_dom"/>
</dbReference>
<evidence type="ECO:0000313" key="2">
    <source>
        <dbReference type="EMBL" id="EOH94151.1"/>
    </source>
</evidence>
<dbReference type="RefSeq" id="WP_010756880.1">
    <property type="nucleotide sequence ID" value="NZ_ASWD01000001.1"/>
</dbReference>
<dbReference type="HOGENOM" id="CLU_035301_4_1_9"/>
<dbReference type="PATRIC" id="fig|1158607.3.peg.1854"/>
<dbReference type="STRING" id="160454.RV10_GL003814"/>